<dbReference type="AlphaFoldDB" id="H2C4L4"/>
<accession>H2C4L4</accession>
<proteinExistence type="predicted"/>
<keyword evidence="2" id="KW-1185">Reference proteome</keyword>
<sequence length="56" mass="6289">MMGGKMIKNGVGLNGLPLDELRRNRLCQEKTDLLPALRARVPNLRVISPYGGTRLW</sequence>
<organism evidence="1 2">
    <name type="scientific">Metallosphaera yellowstonensis MK1</name>
    <dbReference type="NCBI Taxonomy" id="671065"/>
    <lineage>
        <taxon>Archaea</taxon>
        <taxon>Thermoproteota</taxon>
        <taxon>Thermoprotei</taxon>
        <taxon>Sulfolobales</taxon>
        <taxon>Sulfolobaceae</taxon>
        <taxon>Metallosphaera</taxon>
    </lineage>
</organism>
<dbReference type="HOGENOM" id="CLU_3003212_0_0_2"/>
<protein>
    <submittedName>
        <fullName evidence="1">Uncharacterized protein</fullName>
    </submittedName>
</protein>
<evidence type="ECO:0000313" key="2">
    <source>
        <dbReference type="Proteomes" id="UP000003980"/>
    </source>
</evidence>
<dbReference type="Proteomes" id="UP000003980">
    <property type="component" value="Unassembled WGS sequence"/>
</dbReference>
<reference evidence="1 2" key="1">
    <citation type="submission" date="2012-01" db="EMBL/GenBank/DDBJ databases">
        <title>Improved High-Quality Draft sequence of Metallosphaera yellowstonensis MK1.</title>
        <authorList>
            <consortium name="US DOE Joint Genome Institute"/>
            <person name="Lucas S."/>
            <person name="Han J."/>
            <person name="Cheng J.-F."/>
            <person name="Goodwin L."/>
            <person name="Pitluck S."/>
            <person name="Peters L."/>
            <person name="Teshima H."/>
            <person name="Detter J.C."/>
            <person name="Han C."/>
            <person name="Tapia R."/>
            <person name="Land M."/>
            <person name="Hauser L."/>
            <person name="Kyrpides N."/>
            <person name="Kozubal M."/>
            <person name="Macur R.E."/>
            <person name="Jay Z."/>
            <person name="Inskeep W."/>
            <person name="Woyke T."/>
        </authorList>
    </citation>
    <scope>NUCLEOTIDE SEQUENCE [LARGE SCALE GENOMIC DNA]</scope>
    <source>
        <strain evidence="1 2">MK1</strain>
    </source>
</reference>
<dbReference type="EMBL" id="JH597761">
    <property type="protein sequence ID" value="EHP71032.1"/>
    <property type="molecule type" value="Genomic_DNA"/>
</dbReference>
<gene>
    <name evidence="1" type="ORF">MetMK1DRAFT_00015360</name>
</gene>
<evidence type="ECO:0000313" key="1">
    <source>
        <dbReference type="EMBL" id="EHP71032.1"/>
    </source>
</evidence>
<name>H2C4L4_9CREN</name>